<gene>
    <name evidence="1" type="ORF">K4L44_11850</name>
</gene>
<evidence type="ECO:0000313" key="1">
    <source>
        <dbReference type="EMBL" id="QZE13278.1"/>
    </source>
</evidence>
<protein>
    <submittedName>
        <fullName evidence="1">TonB-dependent receptor</fullName>
    </submittedName>
</protein>
<organism evidence="1 2">
    <name type="scientific">Halosquirtibacter laminarini</name>
    <dbReference type="NCBI Taxonomy" id="3374600"/>
    <lineage>
        <taxon>Bacteria</taxon>
        <taxon>Pseudomonadati</taxon>
        <taxon>Bacteroidota</taxon>
        <taxon>Bacteroidia</taxon>
        <taxon>Marinilabiliales</taxon>
        <taxon>Prolixibacteraceae</taxon>
        <taxon>Halosquirtibacter</taxon>
    </lineage>
</organism>
<dbReference type="Proteomes" id="UP000826212">
    <property type="component" value="Chromosome"/>
</dbReference>
<accession>A0AC61NCN7</accession>
<reference evidence="1" key="1">
    <citation type="submission" date="2021-08" db="EMBL/GenBank/DDBJ databases">
        <title>Novel anaerobic bacterium isolated from sea squirt in East Sea, Republic of Korea.</title>
        <authorList>
            <person name="Nguyen T.H."/>
            <person name="Li Z."/>
            <person name="Lee Y.-J."/>
            <person name="Ko J."/>
            <person name="Kim S.-G."/>
        </authorList>
    </citation>
    <scope>NUCLEOTIDE SEQUENCE</scope>
    <source>
        <strain evidence="1">KCTC 25031</strain>
    </source>
</reference>
<proteinExistence type="predicted"/>
<sequence length="1044" mass="117192">MNRKLTTIVLILLLCHINTMATCINIGVVETIGQQSKRRWIKGVITDPKGETLPGANVIIKGTTKGVITGVDGSYEILVTNEDELIFSFIGFDSKIVKVGSKMQLNVQLSIMHNELEDITIVAFGKQKKESVIGSITTVKPSELKVPSSNLTTALAGRMSGVISYQRSGEPGQDNAEFFIRGVTTFGYKKDPLILVDHNEVSSTELSKLHPDDIASFSIMKDATATALYGSRGANGVILVTTKEGKEGKAQINVRLEESMSMPTQKVKLADPIQYMYLHNEAIKTRDPLRPAMYSETRIDRTKAGVNPDVYPTTNWYDELFKNYALNKRMNLNISGGGKVARYYVAGSLSSDNGLLKVDPKNNFNSNIDLKRYMLRSNVNISVTKTTKVNVRLQGAFDDYTGPIDGGSAIYGKVLQSNPVLFPAFYKPDDKNKNTQHILFGNAESGNYNNPYADMVKGYKNYTTSNMSAQFELHQDLDFLLKGLSLRGIFNTSRYSYFDVSRFYNPFLYKIATYDEQSNDYSLELLNQNTGTEYLNYKEGKKNVNSTTYFEGAINWSNTFGKHSFGTLLVGTMRQHLTANAGDLQKSLPYKNISIAGRSTYSYDSKYFIEVNFGYNGSERFSKKERFGFFPSAGLSWMVSNEPFWKSNLSSTFNKFKFKATYGISGNDAIGSANDRFFYLSNVNLNDSNKGASFGTEKGYHNNGVSISRYANDNITWETAKKLNLGTEIGLWNSLELQVDLFQEKRNNILMTRSSIPTTMGLQASSRANVGEASSKGIDLSLNLNHSFNNDFWLTAMGNFTYAKSQFDVYEEPSYANTPWRSRIGYSLNQTWGYVAERLFIDASEIKNSPTQIGNYMAGDIKYKDINGDGKITEMDKVPLGYPTSPEIVYGFGFSFGYKGFDFNCFFQGLDRESFWINADATSPFINNQSALLAVYADDHWSEDNRNSYALWPRLSDEKISNNLQTSSWFMRDGAFLRLKSLEIGYSLPQNLISKVKLNNLRIYLSGTNLLTFSKFKLWDPEMGGNGFAYPVQKVYNLGLKFTF</sequence>
<keyword evidence="1" id="KW-0675">Receptor</keyword>
<name>A0AC61NCN7_9BACT</name>
<keyword evidence="2" id="KW-1185">Reference proteome</keyword>
<dbReference type="EMBL" id="CP081303">
    <property type="protein sequence ID" value="QZE13278.1"/>
    <property type="molecule type" value="Genomic_DNA"/>
</dbReference>
<evidence type="ECO:0000313" key="2">
    <source>
        <dbReference type="Proteomes" id="UP000826212"/>
    </source>
</evidence>